<organism evidence="1 2">
    <name type="scientific">Photobacterium aphoticum</name>
    <dbReference type="NCBI Taxonomy" id="754436"/>
    <lineage>
        <taxon>Bacteria</taxon>
        <taxon>Pseudomonadati</taxon>
        <taxon>Pseudomonadota</taxon>
        <taxon>Gammaproteobacteria</taxon>
        <taxon>Vibrionales</taxon>
        <taxon>Vibrionaceae</taxon>
        <taxon>Photobacterium</taxon>
    </lineage>
</organism>
<accession>A0A0J1GT56</accession>
<keyword evidence="2" id="KW-1185">Reference proteome</keyword>
<sequence length="411" mass="47562">MLFDDFIAGNLVVMNCTTLAKNNNVKVQLDPEYKNGNFHVTISSNEPIIYSRDTCTIKLESECLSSQFSLYVSINKQSIFELTGTVSKISHKEECYSVDQFTYVIPNSADKYFVHNKVSWVSSLGCTFKINSDLVAVYLPEQLSSNDDKFDVYSSHIDERIRFLTTILTFCRSTTVEWESKYSFFKERKVAFNYIKSRSKESFPNQINPLRRDSVSWESFILHCMENEISMDDLVANGVFQAIGNLRWNQTIDEWSLIRLVAALEGLVSSNETIIPENKWKTIRRNFVCRVKEAKSDYGLCDGSVNDIVNNLNNSDRIINQYSIKKRVESCFKQLGLGNYYNIENLSINNAINSRNSIVHTGWDRDIDEPLWDMIVTLRNTIYLLVMRKLNYNGDFWFCNSDEKQSLAKYV</sequence>
<dbReference type="RefSeq" id="WP_047872677.1">
    <property type="nucleotide sequence ID" value="NZ_BMYC01000002.1"/>
</dbReference>
<evidence type="ECO:0000313" key="2">
    <source>
        <dbReference type="Proteomes" id="UP000036426"/>
    </source>
</evidence>
<protein>
    <recommendedName>
        <fullName evidence="3">ApeA N-terminal domain-containing protein</fullName>
    </recommendedName>
</protein>
<evidence type="ECO:0000313" key="1">
    <source>
        <dbReference type="EMBL" id="KLV02841.1"/>
    </source>
</evidence>
<dbReference type="EMBL" id="LDOV01000003">
    <property type="protein sequence ID" value="KLV02841.1"/>
    <property type="molecule type" value="Genomic_DNA"/>
</dbReference>
<proteinExistence type="predicted"/>
<name>A0A0J1GT56_9GAMM</name>
<reference evidence="1 2" key="1">
    <citation type="submission" date="2015-05" db="EMBL/GenBank/DDBJ databases">
        <title>Photobacterium galathea sp. nov.</title>
        <authorList>
            <person name="Machado H."/>
            <person name="Gram L."/>
        </authorList>
    </citation>
    <scope>NUCLEOTIDE SEQUENCE [LARGE SCALE GENOMIC DNA]</scope>
    <source>
        <strain evidence="1 2">DSM 25995</strain>
    </source>
</reference>
<dbReference type="AlphaFoldDB" id="A0A0J1GT56"/>
<evidence type="ECO:0008006" key="3">
    <source>
        <dbReference type="Google" id="ProtNLM"/>
    </source>
</evidence>
<dbReference type="Proteomes" id="UP000036426">
    <property type="component" value="Unassembled WGS sequence"/>
</dbReference>
<dbReference type="PATRIC" id="fig|754436.4.peg.418"/>
<comment type="caution">
    <text evidence="1">The sequence shown here is derived from an EMBL/GenBank/DDBJ whole genome shotgun (WGS) entry which is preliminary data.</text>
</comment>
<gene>
    <name evidence="1" type="ORF">ABT58_01955</name>
</gene>